<organism evidence="1 2">
    <name type="scientific">Clostridium botulinum (strain Langeland / NCTC 10281 / Type F)</name>
    <dbReference type="NCBI Taxonomy" id="441772"/>
    <lineage>
        <taxon>Bacteria</taxon>
        <taxon>Bacillati</taxon>
        <taxon>Bacillota</taxon>
        <taxon>Clostridia</taxon>
        <taxon>Eubacteriales</taxon>
        <taxon>Clostridiaceae</taxon>
        <taxon>Clostridium</taxon>
    </lineage>
</organism>
<dbReference type="HOGENOM" id="CLU_3326403_0_0_9"/>
<reference evidence="2" key="1">
    <citation type="submission" date="2007-06" db="EMBL/GenBank/DDBJ databases">
        <authorList>
            <person name="Brinkac L.M."/>
            <person name="Daugherty S."/>
            <person name="Dodson R.J."/>
            <person name="Madupu R."/>
            <person name="Brown J.L."/>
            <person name="Bruce D."/>
            <person name="Detter C."/>
            <person name="Munk C."/>
            <person name="Smith L.A."/>
            <person name="Smith T.J."/>
            <person name="White O."/>
            <person name="Brettin T.S."/>
        </authorList>
    </citation>
    <scope>NUCLEOTIDE SEQUENCE [LARGE SCALE GENOMIC DNA]</scope>
    <source>
        <strain evidence="2">Langeland / NCTC 10281 / Type F</strain>
    </source>
</reference>
<evidence type="ECO:0000313" key="2">
    <source>
        <dbReference type="Proteomes" id="UP000002410"/>
    </source>
</evidence>
<evidence type="ECO:0000313" key="1">
    <source>
        <dbReference type="EMBL" id="ABS40018.1"/>
    </source>
</evidence>
<accession>A7G9B7</accession>
<dbReference type="EMBL" id="CP000728">
    <property type="protein sequence ID" value="ABS40018.1"/>
    <property type="molecule type" value="Genomic_DNA"/>
</dbReference>
<dbReference type="Proteomes" id="UP000002410">
    <property type="component" value="Chromosome"/>
</dbReference>
<protein>
    <submittedName>
        <fullName evidence="1">Uncharacterized protein</fullName>
    </submittedName>
</protein>
<dbReference type="AlphaFoldDB" id="A7G9B7"/>
<name>A7G9B7_CLOBL</name>
<dbReference type="KEGG" id="cbf:CLI_0008"/>
<proteinExistence type="predicted"/>
<sequence>MKTIKTEEILSYLNQTEFCVINIILNFDTIKLVLETRV</sequence>
<gene>
    <name evidence="1" type="ordered locus">CLI_0008</name>
</gene>